<dbReference type="EMBL" id="JBFTEG010000019">
    <property type="protein sequence ID" value="MEX6504103.1"/>
    <property type="molecule type" value="Genomic_DNA"/>
</dbReference>
<organism evidence="1 2">
    <name type="scientific">Pseudomonas zhanjiangensis</name>
    <dbReference type="NCBI Taxonomy" id="3239015"/>
    <lineage>
        <taxon>Bacteria</taxon>
        <taxon>Pseudomonadati</taxon>
        <taxon>Pseudomonadota</taxon>
        <taxon>Gammaproteobacteria</taxon>
        <taxon>Pseudomonadales</taxon>
        <taxon>Pseudomonadaceae</taxon>
        <taxon>Pseudomonas</taxon>
    </lineage>
</organism>
<protein>
    <submittedName>
        <fullName evidence="1">DUF2946 domain-containing protein</fullName>
    </submittedName>
</protein>
<dbReference type="Proteomes" id="UP001560296">
    <property type="component" value="Unassembled WGS sequence"/>
</dbReference>
<name>A0ABV3YXN4_9PSED</name>
<proteinExistence type="predicted"/>
<evidence type="ECO:0000313" key="1">
    <source>
        <dbReference type="EMBL" id="MEX6504103.1"/>
    </source>
</evidence>
<comment type="caution">
    <text evidence="1">The sequence shown here is derived from an EMBL/GenBank/DDBJ whole genome shotgun (WGS) entry which is preliminary data.</text>
</comment>
<dbReference type="RefSeq" id="WP_369289041.1">
    <property type="nucleotide sequence ID" value="NZ_JBFTEG010000019.1"/>
</dbReference>
<keyword evidence="2" id="KW-1185">Reference proteome</keyword>
<gene>
    <name evidence="1" type="ORF">AB5S05_18730</name>
</gene>
<accession>A0ABV3YXN4</accession>
<dbReference type="InterPro" id="IPR021333">
    <property type="entry name" value="DUF2946"/>
</dbReference>
<evidence type="ECO:0000313" key="2">
    <source>
        <dbReference type="Proteomes" id="UP001560296"/>
    </source>
</evidence>
<reference evidence="1 2" key="1">
    <citation type="submission" date="2024-07" db="EMBL/GenBank/DDBJ databases">
        <authorList>
            <person name="Li M."/>
        </authorList>
    </citation>
    <scope>NUCLEOTIDE SEQUENCE [LARGE SCALE GENOMIC DNA]</scope>
    <source>
        <strain evidence="1 2">25A3E</strain>
    </source>
</reference>
<sequence length="124" mass="12817">MMPPRRLVAGRLHGAWLALCAMLLLTCAPLLSQALLADAPAWLEALDCADGSGGHSPAAQGQQTPWAKCGYCTLLLSSPALTALAPQLADAYRFSGSQPAIGAACRRAASPVFPGSRSRAPPLH</sequence>
<dbReference type="Pfam" id="PF11162">
    <property type="entry name" value="DUF2946"/>
    <property type="match status" value="1"/>
</dbReference>